<evidence type="ECO:0000313" key="6">
    <source>
        <dbReference type="Proteomes" id="UP000182427"/>
    </source>
</evidence>
<dbReference type="GO" id="GO:0016787">
    <property type="term" value="F:hydrolase activity"/>
    <property type="evidence" value="ECO:0007669"/>
    <property type="project" value="UniProtKB-KW"/>
</dbReference>
<keyword evidence="6" id="KW-1185">Reference proteome</keyword>
<dbReference type="PANTHER" id="PTHR11559">
    <property type="entry name" value="CARBOXYLESTERASE"/>
    <property type="match status" value="1"/>
</dbReference>
<reference evidence="6" key="1">
    <citation type="submission" date="2016-10" db="EMBL/GenBank/DDBJ databases">
        <authorList>
            <person name="Varghese N."/>
            <person name="Submissions S."/>
        </authorList>
    </citation>
    <scope>NUCLEOTIDE SEQUENCE [LARGE SCALE GENOMIC DNA]</scope>
    <source>
        <strain evidence="6">GAS232</strain>
    </source>
</reference>
<comment type="similarity">
    <text evidence="1 3">Belongs to the type-B carboxylesterase/lipase family.</text>
</comment>
<evidence type="ECO:0000256" key="3">
    <source>
        <dbReference type="RuleBase" id="RU361235"/>
    </source>
</evidence>
<dbReference type="OrthoDB" id="9775851at2"/>
<evidence type="ECO:0000259" key="4">
    <source>
        <dbReference type="Pfam" id="PF00135"/>
    </source>
</evidence>
<dbReference type="Proteomes" id="UP000182427">
    <property type="component" value="Chromosome I"/>
</dbReference>
<dbReference type="Gene3D" id="3.40.50.1820">
    <property type="entry name" value="alpha/beta hydrolase"/>
    <property type="match status" value="1"/>
</dbReference>
<feature type="chain" id="PRO_5009029032" description="Carboxylic ester hydrolase" evidence="3">
    <location>
        <begin position="25"/>
        <end position="515"/>
    </location>
</feature>
<dbReference type="EMBL" id="LT629690">
    <property type="protein sequence ID" value="SDF78133.1"/>
    <property type="molecule type" value="Genomic_DNA"/>
</dbReference>
<keyword evidence="2 3" id="KW-0378">Hydrolase</keyword>
<evidence type="ECO:0000313" key="5">
    <source>
        <dbReference type="EMBL" id="SDF78133.1"/>
    </source>
</evidence>
<sequence length="515" mass="55959">MLLKRVWVACVALLFPCTLLLAQAAPTVKTTQGDASGKWIRNGSQKAFLGLPYAAPPVGDLRWKAPQPPARWSGVRDATKFGARCEQWHVWDDYIFQDAGPSEDCLFLNVYTPAKAKATSKLPVMVWIHGGGFIAGAGSEPRYSDSPLVDRGVVLVTLNYRLGVFGFLATNDLAKENGGHAGNYGLMDVVAALQWVKANIGAFGGDAGNVTIFGESAGSFAVSALTVTPSAHGLFHKFIGESGALFNGAIPMGTMDQRGKRDQMWADSTGAKSLADLRAMPADKVLDSVKNSRGAGFSPVQDGVFLPESLADAYAAGHQAHVPAIIGWNHDERTGTLSKDMTAVKWKAYATEHYGARADEFLKAFPGDTDEQAIRSADDLTTAQFIALAPWKWAEADVATGKVPVYRYRFDQLSPAERLHPLPRAFHSAELEYVFGTQDVRQGATWKPEARTLSMQMMDYWTNFAKTGDPNGRGLPKWPRYDQDKAVIHLDSTITAGPDSTRAEFEFLTSAEAKH</sequence>
<dbReference type="PROSITE" id="PS00941">
    <property type="entry name" value="CARBOXYLESTERASE_B_2"/>
    <property type="match status" value="1"/>
</dbReference>
<proteinExistence type="inferred from homology"/>
<keyword evidence="3" id="KW-0732">Signal</keyword>
<feature type="signal peptide" evidence="3">
    <location>
        <begin position="1"/>
        <end position="24"/>
    </location>
</feature>
<evidence type="ECO:0000256" key="2">
    <source>
        <dbReference type="ARBA" id="ARBA00022801"/>
    </source>
</evidence>
<dbReference type="InterPro" id="IPR050309">
    <property type="entry name" value="Type-B_Carboxylest/Lipase"/>
</dbReference>
<protein>
    <recommendedName>
        <fullName evidence="3">Carboxylic ester hydrolase</fullName>
        <ecNumber evidence="3">3.1.1.-</ecNumber>
    </recommendedName>
</protein>
<dbReference type="SUPFAM" id="SSF53474">
    <property type="entry name" value="alpha/beta-Hydrolases"/>
    <property type="match status" value="1"/>
</dbReference>
<organism evidence="5 6">
    <name type="scientific">Terriglobus roseus</name>
    <dbReference type="NCBI Taxonomy" id="392734"/>
    <lineage>
        <taxon>Bacteria</taxon>
        <taxon>Pseudomonadati</taxon>
        <taxon>Acidobacteriota</taxon>
        <taxon>Terriglobia</taxon>
        <taxon>Terriglobales</taxon>
        <taxon>Acidobacteriaceae</taxon>
        <taxon>Terriglobus</taxon>
    </lineage>
</organism>
<dbReference type="InterPro" id="IPR029058">
    <property type="entry name" value="AB_hydrolase_fold"/>
</dbReference>
<dbReference type="RefSeq" id="WP_083346112.1">
    <property type="nucleotide sequence ID" value="NZ_LT629690.1"/>
</dbReference>
<dbReference type="PROSITE" id="PS00122">
    <property type="entry name" value="CARBOXYLESTERASE_B_1"/>
    <property type="match status" value="1"/>
</dbReference>
<gene>
    <name evidence="5" type="ORF">SAMN05444167_3294</name>
</gene>
<feature type="domain" description="Carboxylesterase type B" evidence="4">
    <location>
        <begin position="25"/>
        <end position="495"/>
    </location>
</feature>
<dbReference type="EC" id="3.1.1.-" evidence="3"/>
<accession>A0A1G7NW09</accession>
<dbReference type="AlphaFoldDB" id="A0A1G7NW09"/>
<dbReference type="Pfam" id="PF00135">
    <property type="entry name" value="COesterase"/>
    <property type="match status" value="1"/>
</dbReference>
<dbReference type="InterPro" id="IPR019819">
    <property type="entry name" value="Carboxylesterase_B_CS"/>
</dbReference>
<name>A0A1G7NW09_9BACT</name>
<dbReference type="InterPro" id="IPR002018">
    <property type="entry name" value="CarbesteraseB"/>
</dbReference>
<evidence type="ECO:0000256" key="1">
    <source>
        <dbReference type="ARBA" id="ARBA00005964"/>
    </source>
</evidence>
<dbReference type="InterPro" id="IPR019826">
    <property type="entry name" value="Carboxylesterase_B_AS"/>
</dbReference>